<accession>A0ABQ9JFJ2</accession>
<evidence type="ECO:0000313" key="2">
    <source>
        <dbReference type="Proteomes" id="UP001162164"/>
    </source>
</evidence>
<keyword evidence="2" id="KW-1185">Reference proteome</keyword>
<protein>
    <submittedName>
        <fullName evidence="1">Uncharacterized protein</fullName>
    </submittedName>
</protein>
<organism evidence="1 2">
    <name type="scientific">Molorchus minor</name>
    <dbReference type="NCBI Taxonomy" id="1323400"/>
    <lineage>
        <taxon>Eukaryota</taxon>
        <taxon>Metazoa</taxon>
        <taxon>Ecdysozoa</taxon>
        <taxon>Arthropoda</taxon>
        <taxon>Hexapoda</taxon>
        <taxon>Insecta</taxon>
        <taxon>Pterygota</taxon>
        <taxon>Neoptera</taxon>
        <taxon>Endopterygota</taxon>
        <taxon>Coleoptera</taxon>
        <taxon>Polyphaga</taxon>
        <taxon>Cucujiformia</taxon>
        <taxon>Chrysomeloidea</taxon>
        <taxon>Cerambycidae</taxon>
        <taxon>Lamiinae</taxon>
        <taxon>Monochamini</taxon>
        <taxon>Molorchus</taxon>
    </lineage>
</organism>
<sequence>MVGIGGLWIDFNLSDNALSWYCRKSSFDKNIYPGSSDYERVWNLVTLFAEDVEVVQIHRPINSEEALIYFKLKDPCISSFDDNQAIIGASDNLKLVVSCNSSKAASLLSKVLPYLFKSKFHHSSIKVSSSK</sequence>
<comment type="caution">
    <text evidence="1">The sequence shown here is derived from an EMBL/GenBank/DDBJ whole genome shotgun (WGS) entry which is preliminary data.</text>
</comment>
<evidence type="ECO:0000313" key="1">
    <source>
        <dbReference type="EMBL" id="KAJ8976457.1"/>
    </source>
</evidence>
<feature type="non-terminal residue" evidence="1">
    <location>
        <position position="131"/>
    </location>
</feature>
<gene>
    <name evidence="1" type="ORF">NQ317_000199</name>
</gene>
<proteinExistence type="predicted"/>
<name>A0ABQ9JFJ2_9CUCU</name>
<dbReference type="EMBL" id="JAPWTJ010000670">
    <property type="protein sequence ID" value="KAJ8976457.1"/>
    <property type="molecule type" value="Genomic_DNA"/>
</dbReference>
<reference evidence="1" key="1">
    <citation type="journal article" date="2023" name="Insect Mol. Biol.">
        <title>Genome sequencing provides insights into the evolution of gene families encoding plant cell wall-degrading enzymes in longhorned beetles.</title>
        <authorList>
            <person name="Shin N.R."/>
            <person name="Okamura Y."/>
            <person name="Kirsch R."/>
            <person name="Pauchet Y."/>
        </authorList>
    </citation>
    <scope>NUCLEOTIDE SEQUENCE</scope>
    <source>
        <strain evidence="1">MMC_N1</strain>
    </source>
</reference>
<dbReference type="Proteomes" id="UP001162164">
    <property type="component" value="Unassembled WGS sequence"/>
</dbReference>